<name>A0A545WEV0_9HYPO</name>
<proteinExistence type="predicted"/>
<protein>
    <submittedName>
        <fullName evidence="6">Fungal specific transcription factor</fullName>
    </submittedName>
</protein>
<organism evidence="6 7">
    <name type="scientific">Cordyceps javanica</name>
    <dbReference type="NCBI Taxonomy" id="43265"/>
    <lineage>
        <taxon>Eukaryota</taxon>
        <taxon>Fungi</taxon>
        <taxon>Dikarya</taxon>
        <taxon>Ascomycota</taxon>
        <taxon>Pezizomycotina</taxon>
        <taxon>Sordariomycetes</taxon>
        <taxon>Hypocreomycetidae</taxon>
        <taxon>Hypocreales</taxon>
        <taxon>Cordycipitaceae</taxon>
        <taxon>Cordyceps</taxon>
    </lineage>
</organism>
<dbReference type="STRING" id="43265.A0A545WEV0"/>
<dbReference type="GO" id="GO:0000981">
    <property type="term" value="F:DNA-binding transcription factor activity, RNA polymerase II-specific"/>
    <property type="evidence" value="ECO:0007669"/>
    <property type="project" value="InterPro"/>
</dbReference>
<evidence type="ECO:0000256" key="1">
    <source>
        <dbReference type="ARBA" id="ARBA00004123"/>
    </source>
</evidence>
<dbReference type="EMBL" id="SPUK01000001">
    <property type="protein sequence ID" value="TQW01319.1"/>
    <property type="molecule type" value="Genomic_DNA"/>
</dbReference>
<gene>
    <name evidence="6" type="ORF">IF1G_01250</name>
</gene>
<dbReference type="PANTHER" id="PTHR47338">
    <property type="entry name" value="ZN(II)2CYS6 TRANSCRIPTION FACTOR (EUROFUNG)-RELATED"/>
    <property type="match status" value="1"/>
</dbReference>
<comment type="caution">
    <text evidence="6">The sequence shown here is derived from an EMBL/GenBank/DDBJ whole genome shotgun (WGS) entry which is preliminary data.</text>
</comment>
<comment type="subcellular location">
    <subcellularLocation>
        <location evidence="1">Nucleus</location>
    </subcellularLocation>
</comment>
<dbReference type="OrthoDB" id="3862662at2759"/>
<reference evidence="6 7" key="1">
    <citation type="journal article" date="2019" name="Appl. Microbiol. Biotechnol.">
        <title>Genome sequence of Isaria javanica and comparative genome analysis insights into family S53 peptidase evolution in fungal entomopathogens.</title>
        <authorList>
            <person name="Lin R."/>
            <person name="Zhang X."/>
            <person name="Xin B."/>
            <person name="Zou M."/>
            <person name="Gao Y."/>
            <person name="Qin F."/>
            <person name="Hu Q."/>
            <person name="Xie B."/>
            <person name="Cheng X."/>
        </authorList>
    </citation>
    <scope>NUCLEOTIDE SEQUENCE [LARGE SCALE GENOMIC DNA]</scope>
    <source>
        <strain evidence="6 7">IJ1G</strain>
    </source>
</reference>
<evidence type="ECO:0000256" key="4">
    <source>
        <dbReference type="ARBA" id="ARBA00023163"/>
    </source>
</evidence>
<sequence>MKLCCDRTSIPKTSLYHAVKRLQFDIESAGILSLQHLQASILIAIYELGHAVYPAAVLSVGRCARYAACLGIDNTARPPASIKLPWVEVEECCRVWWSIVILDRFLNICDPQRHPAAADPGENTFLPVDDAAWDSGTSQAADAVTLGRSSASHLARYGRFAQAAHLLAQVNTRAPETYEEATQLRRTIMALVNLAEAEGSWKRWGFLAF</sequence>
<evidence type="ECO:0000256" key="2">
    <source>
        <dbReference type="ARBA" id="ARBA00022723"/>
    </source>
</evidence>
<evidence type="ECO:0000256" key="3">
    <source>
        <dbReference type="ARBA" id="ARBA00023015"/>
    </source>
</evidence>
<dbReference type="AlphaFoldDB" id="A0A545WEV0"/>
<keyword evidence="5" id="KW-0539">Nucleus</keyword>
<dbReference type="PANTHER" id="PTHR47338:SF20">
    <property type="entry name" value="ZN(II)2CYS6 TRANSCRIPTION FACTOR (EUROFUNG)"/>
    <property type="match status" value="1"/>
</dbReference>
<keyword evidence="7" id="KW-1185">Reference proteome</keyword>
<dbReference type="GO" id="GO:0046872">
    <property type="term" value="F:metal ion binding"/>
    <property type="evidence" value="ECO:0007669"/>
    <property type="project" value="UniProtKB-KW"/>
</dbReference>
<dbReference type="Proteomes" id="UP000315783">
    <property type="component" value="Unassembled WGS sequence"/>
</dbReference>
<evidence type="ECO:0000256" key="5">
    <source>
        <dbReference type="ARBA" id="ARBA00023242"/>
    </source>
</evidence>
<keyword evidence="2" id="KW-0479">Metal-binding</keyword>
<evidence type="ECO:0000313" key="6">
    <source>
        <dbReference type="EMBL" id="TQW01319.1"/>
    </source>
</evidence>
<dbReference type="GO" id="GO:0005634">
    <property type="term" value="C:nucleus"/>
    <property type="evidence" value="ECO:0007669"/>
    <property type="project" value="UniProtKB-SubCell"/>
</dbReference>
<evidence type="ECO:0000313" key="7">
    <source>
        <dbReference type="Proteomes" id="UP000315783"/>
    </source>
</evidence>
<keyword evidence="3" id="KW-0805">Transcription regulation</keyword>
<dbReference type="CDD" id="cd12148">
    <property type="entry name" value="fungal_TF_MHR"/>
    <property type="match status" value="1"/>
</dbReference>
<keyword evidence="4" id="KW-0804">Transcription</keyword>
<accession>A0A545WEV0</accession>
<dbReference type="InterPro" id="IPR050815">
    <property type="entry name" value="TF_fung"/>
</dbReference>